<dbReference type="InterPro" id="IPR025736">
    <property type="entry name" value="PucR_C-HTH_dom"/>
</dbReference>
<evidence type="ECO:0000259" key="2">
    <source>
        <dbReference type="Pfam" id="PF13556"/>
    </source>
</evidence>
<protein>
    <submittedName>
        <fullName evidence="3">Sugar diacid utilization regulator</fullName>
    </submittedName>
</protein>
<feature type="domain" description="PucR C-terminal helix-turn-helix" evidence="2">
    <location>
        <begin position="482"/>
        <end position="539"/>
    </location>
</feature>
<accession>W8T7Y9</accession>
<dbReference type="InterPro" id="IPR042070">
    <property type="entry name" value="PucR_C-HTH_sf"/>
</dbReference>
<reference evidence="3 4" key="1">
    <citation type="journal article" date="2014" name="Genome Announc.">
        <title>Complete Genome Sequence of Amino Acid-Utilizing Eubacterium acidaminophilum al-2 (DSM 3953).</title>
        <authorList>
            <person name="Poehlein A."/>
            <person name="Andreesen J.R."/>
            <person name="Daniel R."/>
        </authorList>
    </citation>
    <scope>NUCLEOTIDE SEQUENCE [LARGE SCALE GENOMIC DNA]</scope>
    <source>
        <strain evidence="3 4">DSM 3953</strain>
    </source>
</reference>
<dbReference type="Gene3D" id="1.10.10.2840">
    <property type="entry name" value="PucR C-terminal helix-turn-helix domain"/>
    <property type="match status" value="1"/>
</dbReference>
<dbReference type="InterPro" id="IPR012914">
    <property type="entry name" value="PucR_dom"/>
</dbReference>
<feature type="domain" description="Purine catabolism PurC-like" evidence="1">
    <location>
        <begin position="8"/>
        <end position="123"/>
    </location>
</feature>
<dbReference type="EMBL" id="CP007452">
    <property type="protein sequence ID" value="AHM57005.1"/>
    <property type="molecule type" value="Genomic_DNA"/>
</dbReference>
<organism evidence="3 4">
    <name type="scientific">Peptoclostridium acidaminophilum DSM 3953</name>
    <dbReference type="NCBI Taxonomy" id="1286171"/>
    <lineage>
        <taxon>Bacteria</taxon>
        <taxon>Bacillati</taxon>
        <taxon>Bacillota</taxon>
        <taxon>Clostridia</taxon>
        <taxon>Peptostreptococcales</taxon>
        <taxon>Peptoclostridiaceae</taxon>
        <taxon>Peptoclostridium</taxon>
    </lineage>
</organism>
<gene>
    <name evidence="3" type="ORF">EAL2_c17100</name>
</gene>
<dbReference type="InterPro" id="IPR051448">
    <property type="entry name" value="CdaR-like_regulators"/>
</dbReference>
<keyword evidence="4" id="KW-1185">Reference proteome</keyword>
<dbReference type="AlphaFoldDB" id="W8T7Y9"/>
<dbReference type="RefSeq" id="WP_025435969.1">
    <property type="nucleotide sequence ID" value="NZ_CP007452.1"/>
</dbReference>
<dbReference type="STRING" id="1286171.EAL2_c17100"/>
<name>W8T7Y9_PEPAC</name>
<sequence length="542" mass="63421">MGISVREMLDSDFFKEYKVLAGHGGLNKQIQGIAVLDAPDGYRWTRGREFVVSAGYIFVQNPGLFEEYVQTEYFRNATCFGIKIGRYLSEIPDNILEAFNKSDVPLICIPSGDSWMDIMNAINVKVMNKNIRQFNIGEIKAHKFLDSSYHVRKIDKILSAIEYEMKFPAMLYDISKEKAQYSSHRFKEVSGNLTMEDFWNPSFNFSKEMLCDNLKMARYRFYDERYEKPFSWITVPITVENKIKAYFVVIEATSLIDYFDQFALRIGFLMIQDMYEQILVAQSIADTDFEKFINNILEEKLSGKEEIIKAANELNLGINNKSYVAIMKQTNKNLILAGYRDILKNCIRGTFEPNYLKMALIDDDKCLFLFKREEGFSEEQNIGLIREKLDNLKKRLELELKTDDVNLVFGMSDASDFIYEIKRNHGRAEQALNIGKLLYPSDNFWTYSQMGAFAWLDIKDDEIDLMMKDIDFLLSCEEHRELVHTLRVYLECKMNYSLTAKKLFVHINTVRKRIEEITDMTKLDLDNPMNRLKLEVLLKLFY</sequence>
<dbReference type="Pfam" id="PF13556">
    <property type="entry name" value="HTH_30"/>
    <property type="match status" value="1"/>
</dbReference>
<proteinExistence type="predicted"/>
<dbReference type="OrthoDB" id="212459at2"/>
<evidence type="ECO:0000259" key="1">
    <source>
        <dbReference type="Pfam" id="PF07905"/>
    </source>
</evidence>
<dbReference type="PATRIC" id="fig|1286171.3.peg.1669"/>
<dbReference type="Proteomes" id="UP000019591">
    <property type="component" value="Chromosome"/>
</dbReference>
<dbReference type="KEGG" id="eac:EAL2_c17100"/>
<evidence type="ECO:0000313" key="4">
    <source>
        <dbReference type="Proteomes" id="UP000019591"/>
    </source>
</evidence>
<dbReference type="PANTHER" id="PTHR33744">
    <property type="entry name" value="CARBOHYDRATE DIACID REGULATOR"/>
    <property type="match status" value="1"/>
</dbReference>
<dbReference type="Pfam" id="PF07905">
    <property type="entry name" value="PucR"/>
    <property type="match status" value="1"/>
</dbReference>
<dbReference type="eggNOG" id="COG2508">
    <property type="taxonomic scope" value="Bacteria"/>
</dbReference>
<dbReference type="HOGENOM" id="CLU_017436_3_0_9"/>
<evidence type="ECO:0000313" key="3">
    <source>
        <dbReference type="EMBL" id="AHM57005.1"/>
    </source>
</evidence>